<keyword evidence="2" id="KW-0966">Cell projection</keyword>
<dbReference type="EMBL" id="JAOPHQ010001830">
    <property type="protein sequence ID" value="KAK0149173.1"/>
    <property type="molecule type" value="Genomic_DNA"/>
</dbReference>
<gene>
    <name evidence="2" type="primary">CFAP54_3</name>
    <name evidence="2" type="ORF">N1851_010301</name>
</gene>
<accession>A0AA47MYQ5</accession>
<name>A0AA47MYQ5_MERPO</name>
<dbReference type="GO" id="GO:0060271">
    <property type="term" value="P:cilium assembly"/>
    <property type="evidence" value="ECO:0007669"/>
    <property type="project" value="TreeGrafter"/>
</dbReference>
<comment type="caution">
    <text evidence="2">The sequence shown here is derived from an EMBL/GenBank/DDBJ whole genome shotgun (WGS) entry which is preliminary data.</text>
</comment>
<organism evidence="2 3">
    <name type="scientific">Merluccius polli</name>
    <name type="common">Benguela hake</name>
    <name type="synonym">Merluccius cadenati</name>
    <dbReference type="NCBI Taxonomy" id="89951"/>
    <lineage>
        <taxon>Eukaryota</taxon>
        <taxon>Metazoa</taxon>
        <taxon>Chordata</taxon>
        <taxon>Craniata</taxon>
        <taxon>Vertebrata</taxon>
        <taxon>Euteleostomi</taxon>
        <taxon>Actinopterygii</taxon>
        <taxon>Neopterygii</taxon>
        <taxon>Teleostei</taxon>
        <taxon>Neoteleostei</taxon>
        <taxon>Acanthomorphata</taxon>
        <taxon>Zeiogadaria</taxon>
        <taxon>Gadariae</taxon>
        <taxon>Gadiformes</taxon>
        <taxon>Gadoidei</taxon>
        <taxon>Merlucciidae</taxon>
        <taxon>Merluccius</taxon>
    </lineage>
</organism>
<feature type="compositionally biased region" description="Polar residues" evidence="1">
    <location>
        <begin position="639"/>
        <end position="653"/>
    </location>
</feature>
<feature type="compositionally biased region" description="Basic and acidic residues" evidence="1">
    <location>
        <begin position="654"/>
        <end position="669"/>
    </location>
</feature>
<sequence length="701" mass="76754">MDMMDTLGLWKEFDGDASQEDPESGLGSQVDPRWVETLVLDTLGRLHTHAQWESLAHYALLFNCYTRRMRTAPPAEQRRSRHTTDMDPKGRFTLQVSPLLVQAQRRLLERVSELGGPPVPQPHHDTETPITWRNYARCQLLSGWSSASPSGSDLKQTSTLHSPEDLKAQEVYRSMCLVRVPLDVDDTLAAYRLALENRPHSLHLLQHSRSLLHLLLAHTHLTAGVQQGGDGGGPGGQVEICPVVTAGPDPRPPDLTCQDFATPSHLYSLPIGPQHTHTVIAAYTASIKFLEASELRVHALHDLGNLQLYSGNTRAARSSWSQAVDGALQSAGVLDTWDGASWAGGAQSQLDTLKQAGAGGCLQAAVITAKTAQYILTSNIHQRTMCCLLSAHLFKCVLCSSQPNPQRDLLYASHSVGEELLPGVDLFSDPIKVQPPATVASLHFLCHWLYGARHYVTVLPMLALYLYFVRSRCRDVHRTVEGTLLKVCLTVFTMRALTELSMFGQAIKVAVELSHGQGVTPPCGPDISRDTQQHTRKFNNNKPIQENIQVPQRTASHPMPPLLKVKWKRDRNHGAVEELVNCSLSEEVRGQYGPVLCRRFSLARVQLVLALCGTIPGLPVPEPCGETAVTSKEPPVSPAGQNQEAVDTDSSSRGGEEPDRLDLGSGREKLSPGRVKRVLLDWALRALEPSGGPPPQAWGGS</sequence>
<evidence type="ECO:0000313" key="2">
    <source>
        <dbReference type="EMBL" id="KAK0149173.1"/>
    </source>
</evidence>
<reference evidence="2" key="1">
    <citation type="journal article" date="2023" name="Front. Mar. Sci.">
        <title>A new Merluccius polli reference genome to investigate the effects of global change in West African waters.</title>
        <authorList>
            <person name="Mateo J.L."/>
            <person name="Blanco-Fernandez C."/>
            <person name="Garcia-Vazquez E."/>
            <person name="Machado-Schiaffino G."/>
        </authorList>
    </citation>
    <scope>NUCLEOTIDE SEQUENCE</scope>
    <source>
        <strain evidence="2">C29</strain>
        <tissue evidence="2">Fin</tissue>
    </source>
</reference>
<evidence type="ECO:0000256" key="1">
    <source>
        <dbReference type="SAM" id="MobiDB-lite"/>
    </source>
</evidence>
<evidence type="ECO:0000313" key="3">
    <source>
        <dbReference type="Proteomes" id="UP001174136"/>
    </source>
</evidence>
<proteinExistence type="predicted"/>
<keyword evidence="3" id="KW-1185">Reference proteome</keyword>
<dbReference type="PANTHER" id="PTHR33487:SF1">
    <property type="entry name" value="CILIA- AND FLAGELLA-ASSOCIATED PROTEIN 54"/>
    <property type="match status" value="1"/>
</dbReference>
<keyword evidence="2" id="KW-0282">Flagellum</keyword>
<dbReference type="PANTHER" id="PTHR33487">
    <property type="entry name" value="CILIA- AND FLAGELLA-ASSOCIATED PROTEIN 54"/>
    <property type="match status" value="1"/>
</dbReference>
<dbReference type="Proteomes" id="UP001174136">
    <property type="component" value="Unassembled WGS sequence"/>
</dbReference>
<keyword evidence="2" id="KW-0969">Cilium</keyword>
<dbReference type="AlphaFoldDB" id="A0AA47MYQ5"/>
<feature type="region of interest" description="Disordered" evidence="1">
    <location>
        <begin position="625"/>
        <end position="669"/>
    </location>
</feature>
<protein>
    <submittedName>
        <fullName evidence="2">Cilia- and flagella-associated protein 54</fullName>
    </submittedName>
</protein>